<proteinExistence type="predicted"/>
<gene>
    <name evidence="1" type="ORF">BpHYR1_002229</name>
</gene>
<organism evidence="1 2">
    <name type="scientific">Brachionus plicatilis</name>
    <name type="common">Marine rotifer</name>
    <name type="synonym">Brachionus muelleri</name>
    <dbReference type="NCBI Taxonomy" id="10195"/>
    <lineage>
        <taxon>Eukaryota</taxon>
        <taxon>Metazoa</taxon>
        <taxon>Spiralia</taxon>
        <taxon>Gnathifera</taxon>
        <taxon>Rotifera</taxon>
        <taxon>Eurotatoria</taxon>
        <taxon>Monogononta</taxon>
        <taxon>Pseudotrocha</taxon>
        <taxon>Ploima</taxon>
        <taxon>Brachionidae</taxon>
        <taxon>Brachionus</taxon>
    </lineage>
</organism>
<accession>A0A3M7SEG2</accession>
<protein>
    <submittedName>
        <fullName evidence="1">Uncharacterized protein</fullName>
    </submittedName>
</protein>
<sequence>MDMLRVEKFKIIPCYILFLSFLHEKNYSRISVQFVFEIQITSILRFWTKFNLFVIHVQGFLRMNYGKSVFYFIQLNNARINIY</sequence>
<reference evidence="1 2" key="1">
    <citation type="journal article" date="2018" name="Sci. Rep.">
        <title>Genomic signatures of local adaptation to the degree of environmental predictability in rotifers.</title>
        <authorList>
            <person name="Franch-Gras L."/>
            <person name="Hahn C."/>
            <person name="Garcia-Roger E.M."/>
            <person name="Carmona M.J."/>
            <person name="Serra M."/>
            <person name="Gomez A."/>
        </authorList>
    </citation>
    <scope>NUCLEOTIDE SEQUENCE [LARGE SCALE GENOMIC DNA]</scope>
    <source>
        <strain evidence="1">HYR1</strain>
    </source>
</reference>
<dbReference type="Proteomes" id="UP000276133">
    <property type="component" value="Unassembled WGS sequence"/>
</dbReference>
<name>A0A3M7SEG2_BRAPC</name>
<evidence type="ECO:0000313" key="1">
    <source>
        <dbReference type="EMBL" id="RNA34203.1"/>
    </source>
</evidence>
<comment type="caution">
    <text evidence="1">The sequence shown here is derived from an EMBL/GenBank/DDBJ whole genome shotgun (WGS) entry which is preliminary data.</text>
</comment>
<keyword evidence="2" id="KW-1185">Reference proteome</keyword>
<evidence type="ECO:0000313" key="2">
    <source>
        <dbReference type="Proteomes" id="UP000276133"/>
    </source>
</evidence>
<dbReference type="AlphaFoldDB" id="A0A3M7SEG2"/>
<dbReference type="EMBL" id="REGN01001516">
    <property type="protein sequence ID" value="RNA34203.1"/>
    <property type="molecule type" value="Genomic_DNA"/>
</dbReference>